<feature type="repeat" description="WD" evidence="3">
    <location>
        <begin position="887"/>
        <end position="928"/>
    </location>
</feature>
<evidence type="ECO:0000256" key="1">
    <source>
        <dbReference type="ARBA" id="ARBA00022737"/>
    </source>
</evidence>
<feature type="repeat" description="WD" evidence="3">
    <location>
        <begin position="799"/>
        <end position="840"/>
    </location>
</feature>
<dbReference type="PANTHER" id="PTHR19860">
    <property type="entry name" value="DDB1- AND CUL4-ASSOCIATED FACTOR 12-RELATED"/>
    <property type="match status" value="1"/>
</dbReference>
<gene>
    <name evidence="5" type="ORF">VD17_17895</name>
</gene>
<dbReference type="InterPro" id="IPR036322">
    <property type="entry name" value="WD40_repeat_dom_sf"/>
</dbReference>
<keyword evidence="1" id="KW-0677">Repeat</keyword>
<dbReference type="EMBL" id="LACH01000039">
    <property type="protein sequence ID" value="KJZ64356.1"/>
    <property type="molecule type" value="Genomic_DNA"/>
</dbReference>
<comment type="caution">
    <text evidence="5">The sequence shown here is derived from an EMBL/GenBank/DDBJ whole genome shotgun (WGS) entry which is preliminary data.</text>
</comment>
<accession>A0A0F4V6C4</accession>
<dbReference type="SUPFAM" id="SSF82171">
    <property type="entry name" value="DPP6 N-terminal domain-like"/>
    <property type="match status" value="1"/>
</dbReference>
<dbReference type="Proteomes" id="UP000033400">
    <property type="component" value="Unassembled WGS sequence"/>
</dbReference>
<dbReference type="Gene3D" id="2.130.10.10">
    <property type="entry name" value="YVTN repeat-like/Quinoprotein amine dehydrogenase"/>
    <property type="match status" value="3"/>
</dbReference>
<dbReference type="GO" id="GO:0080008">
    <property type="term" value="C:Cul4-RING E3 ubiquitin ligase complex"/>
    <property type="evidence" value="ECO:0007669"/>
    <property type="project" value="TreeGrafter"/>
</dbReference>
<comment type="similarity">
    <text evidence="2">Belongs to the WD repeat DCAF12 family.</text>
</comment>
<reference evidence="5 6" key="1">
    <citation type="submission" date="2015-03" db="EMBL/GenBank/DDBJ databases">
        <title>Comparative genomics of Pseudomonas insights into diversity of traits involved in vanlence and defense.</title>
        <authorList>
            <person name="Qin Y."/>
        </authorList>
    </citation>
    <scope>NUCLEOTIDE SEQUENCE [LARGE SCALE GENOMIC DNA]</scope>
    <source>
        <strain evidence="5 6">H24</strain>
    </source>
</reference>
<dbReference type="Pfam" id="PF13271">
    <property type="entry name" value="DUF4062"/>
    <property type="match status" value="1"/>
</dbReference>
<dbReference type="SUPFAM" id="SSF50998">
    <property type="entry name" value="Quinoprotein alcohol dehydrogenase-like"/>
    <property type="match status" value="1"/>
</dbReference>
<dbReference type="Pfam" id="PF00400">
    <property type="entry name" value="WD40"/>
    <property type="match status" value="3"/>
</dbReference>
<dbReference type="InterPro" id="IPR027417">
    <property type="entry name" value="P-loop_NTPase"/>
</dbReference>
<dbReference type="InterPro" id="IPR051191">
    <property type="entry name" value="DCAF12"/>
</dbReference>
<sequence>MHAERDHLVKVTFPRLRQWCEDRRLHLIDVDLRWGIPREEAEDGKVLEVCLQHIDSCRPFFVCLLGAQYGSLAQDASAVLAGVESPGPYSVTHLEIETAALRSQEQGRAPEAFFYIRDSASLPPPSDLDCGEDEREAYASTFFQSAPASGQVDLQQRLEALKQRIRDVFAPLDRVRTYTGRWDSHTIDPATPGVPGRLVLLDDFSEQFEADLKRAIEVRYADHIAQQERPMHAVAAEVDRQDAFVASRVELHVPDLELQERIDDYIAGDTPTACFVWGAAGSGKSAALCYWFARRDDAQALVVFRAAGASPSSTRVPDLLASMWFELISKLGSDAGAALPPVPRDPADIMKAWPAFLQHVAVAAQRNVVVVVDGIDQLERTASPANWIPLKLPPGVRILVSAASDADELLTALRQRHALEIAVPLMDEARSRALIRLLPNLYAKSLDESQVAVLLANPASRNPLFLTLALRELKLFGSFDKLDDAIARLPRPARGESSHDALHRMFDAMLARLEADEPHATREIVRTTFAAIGASRRGLSEPGLSEFIAQVHPDIAAAARNATLQVVLRQMRPYLQRRQAPDGALIGFFHRSLAEQVTTRYLPDAATRAARRNTLAIFFEHRAWFLDDGQPDLGKATELPFLRGSIAADEPTLEAKYALASLMLEWELWHARHRAGMLYELAGDLQDAGDLLGKDDPLGWQLLLAEEALRRDIDFIDAHRDDYPQALLQCMWNSCWWYDHRIAGAHYADGGRHLSRDSTMARWAEAGRQVAERLYPGGFWLRELRPPLLRLGSTVDRRITGFSHAVVDIAWSPDGRFFVAVSTNPAVRVFDIASGQECLRLHRIGHKVLSVTISPDSQRFALGMAPTVTQQTIMEFSLLTGEHIATHKGHRSGVHKLQYSSDGKLLVACSGDGSITIWSVPQGELLDRIGDPVSQAHAVSANAYFDFIPGTSRFAWCSRSNAINVWDCEVKCAVKQFRVSAYAVNSLLVSPDGLLVAFHCGYDQGRGLWIYRLPDGNPVARLDKNNGYGGPLAWSPDSELLAMADSNALNVRIWHAASGRHVGDVRAQLSKINTMAFSPDGSLLATASGNDLGLDSEHGENQFEVHFIRVDEARTEASPVDHENMISALVYSDDGTVLVSTAKTPTMSYKNEPCAVRIWDAHTMVLRATRQVTESIDRLIRVPERPLAITWGGCNLANEQDATGLRIWHWPCMRTVATYRFAGWAGVDVAADSCSFWLRHNSKSQLFGRYEHALPSGKRMRDVPGEPLAFSRDGRVAVVSDGSGKLCVLNAQTLTMLGETASIHEKGRFEHACFSATGDVLVHSDNSVIMVRDSASLKELRRLGGDKHVRFLGISDDEQWLTSAHRDVLRVWNIQTGECVHEYPRMTDPSAFARDPMAIAMFAVEVNGELNVLHSPGGACVARLPGNWRHVCAHPDGRTWSAAINTHLTAWRLERFGDELVVDEPSFGVQVEECSEPLVPSGLVTILLEIARRKLRRWFG</sequence>
<dbReference type="PROSITE" id="PS50294">
    <property type="entry name" value="WD_REPEATS_REGION"/>
    <property type="match status" value="1"/>
</dbReference>
<dbReference type="PATRIC" id="fig|294.133.peg.3199"/>
<proteinExistence type="inferred from homology"/>
<protein>
    <recommendedName>
        <fullName evidence="4">DUF4062 domain-containing protein</fullName>
    </recommendedName>
</protein>
<feature type="domain" description="DUF4062" evidence="4">
    <location>
        <begin position="38"/>
        <end position="99"/>
    </location>
</feature>
<keyword evidence="3" id="KW-0853">WD repeat</keyword>
<evidence type="ECO:0000256" key="2">
    <source>
        <dbReference type="ARBA" id="ARBA00038022"/>
    </source>
</evidence>
<dbReference type="SUPFAM" id="SSF52540">
    <property type="entry name" value="P-loop containing nucleoside triphosphate hydrolases"/>
    <property type="match status" value="1"/>
</dbReference>
<evidence type="ECO:0000313" key="5">
    <source>
        <dbReference type="EMBL" id="KJZ64356.1"/>
    </source>
</evidence>
<evidence type="ECO:0000256" key="3">
    <source>
        <dbReference type="PROSITE-ProRule" id="PRU00221"/>
    </source>
</evidence>
<dbReference type="InterPro" id="IPR011047">
    <property type="entry name" value="Quinoprotein_ADH-like_sf"/>
</dbReference>
<dbReference type="Gene3D" id="3.40.50.300">
    <property type="entry name" value="P-loop containing nucleotide triphosphate hydrolases"/>
    <property type="match status" value="1"/>
</dbReference>
<dbReference type="InterPro" id="IPR001680">
    <property type="entry name" value="WD40_rpt"/>
</dbReference>
<evidence type="ECO:0000313" key="6">
    <source>
        <dbReference type="Proteomes" id="UP000033400"/>
    </source>
</evidence>
<dbReference type="InterPro" id="IPR015943">
    <property type="entry name" value="WD40/YVTN_repeat-like_dom_sf"/>
</dbReference>
<dbReference type="SUPFAM" id="SSF50978">
    <property type="entry name" value="WD40 repeat-like"/>
    <property type="match status" value="1"/>
</dbReference>
<organism evidence="5 6">
    <name type="scientific">Pseudomonas fluorescens</name>
    <dbReference type="NCBI Taxonomy" id="294"/>
    <lineage>
        <taxon>Bacteria</taxon>
        <taxon>Pseudomonadati</taxon>
        <taxon>Pseudomonadota</taxon>
        <taxon>Gammaproteobacteria</taxon>
        <taxon>Pseudomonadales</taxon>
        <taxon>Pseudomonadaceae</taxon>
        <taxon>Pseudomonas</taxon>
    </lineage>
</organism>
<dbReference type="InterPro" id="IPR025139">
    <property type="entry name" value="DUF4062"/>
</dbReference>
<dbReference type="PROSITE" id="PS50082">
    <property type="entry name" value="WD_REPEATS_2"/>
    <property type="match status" value="2"/>
</dbReference>
<evidence type="ECO:0000259" key="4">
    <source>
        <dbReference type="Pfam" id="PF13271"/>
    </source>
</evidence>
<dbReference type="SMART" id="SM00320">
    <property type="entry name" value="WD40"/>
    <property type="match status" value="7"/>
</dbReference>
<dbReference type="PANTHER" id="PTHR19860:SF40">
    <property type="entry name" value="WD40 REPEAT-CONTAINING PROTEIN"/>
    <property type="match status" value="1"/>
</dbReference>
<name>A0A0F4V6C4_PSEFL</name>